<protein>
    <recommendedName>
        <fullName evidence="5">Lipoprotein</fullName>
    </recommendedName>
</protein>
<name>A0A5E4T5T7_9BURK</name>
<dbReference type="EMBL" id="CABPSB010000003">
    <property type="protein sequence ID" value="VVD81834.1"/>
    <property type="molecule type" value="Genomic_DNA"/>
</dbReference>
<accession>A0A5E4T5T7</accession>
<reference evidence="3 4" key="1">
    <citation type="submission" date="2019-08" db="EMBL/GenBank/DDBJ databases">
        <authorList>
            <person name="Peeters C."/>
        </authorList>
    </citation>
    <scope>NUCLEOTIDE SEQUENCE [LARGE SCALE GENOMIC DNA]</scope>
    <source>
        <strain evidence="3 4">LMG 31108</strain>
    </source>
</reference>
<evidence type="ECO:0000313" key="4">
    <source>
        <dbReference type="Proteomes" id="UP000406256"/>
    </source>
</evidence>
<feature type="compositionally biased region" description="Low complexity" evidence="1">
    <location>
        <begin position="34"/>
        <end position="62"/>
    </location>
</feature>
<evidence type="ECO:0000256" key="1">
    <source>
        <dbReference type="SAM" id="MobiDB-lite"/>
    </source>
</evidence>
<keyword evidence="2" id="KW-0732">Signal</keyword>
<gene>
    <name evidence="3" type="ORF">PAN31108_01146</name>
</gene>
<feature type="region of interest" description="Disordered" evidence="1">
    <location>
        <begin position="19"/>
        <end position="72"/>
    </location>
</feature>
<dbReference type="AlphaFoldDB" id="A0A5E4T5T7"/>
<organism evidence="3 4">
    <name type="scientific">Pandoraea anhela</name>
    <dbReference type="NCBI Taxonomy" id="2508295"/>
    <lineage>
        <taxon>Bacteria</taxon>
        <taxon>Pseudomonadati</taxon>
        <taxon>Pseudomonadota</taxon>
        <taxon>Betaproteobacteria</taxon>
        <taxon>Burkholderiales</taxon>
        <taxon>Burkholderiaceae</taxon>
        <taxon>Pandoraea</taxon>
    </lineage>
</organism>
<evidence type="ECO:0000313" key="3">
    <source>
        <dbReference type="EMBL" id="VVD81834.1"/>
    </source>
</evidence>
<proteinExistence type="predicted"/>
<feature type="chain" id="PRO_5022751921" description="Lipoprotein" evidence="2">
    <location>
        <begin position="19"/>
        <end position="126"/>
    </location>
</feature>
<evidence type="ECO:0000256" key="2">
    <source>
        <dbReference type="SAM" id="SignalP"/>
    </source>
</evidence>
<feature type="signal peptide" evidence="2">
    <location>
        <begin position="1"/>
        <end position="18"/>
    </location>
</feature>
<evidence type="ECO:0008006" key="5">
    <source>
        <dbReference type="Google" id="ProtNLM"/>
    </source>
</evidence>
<sequence>MGAAGVALCLTFAVSAHAASGNGNGTGTQGPADSTSNSTSNSMPMQGHSGQMPGSMQSQSGHCSKDSPSDQAIVGKSLSEAKSMLQGCPWRIGMQDGKAMPTTRDHRPDRRTLTIEHDKVTDVTRG</sequence>
<keyword evidence="4" id="KW-1185">Reference proteome</keyword>
<dbReference type="Proteomes" id="UP000406256">
    <property type="component" value="Unassembled WGS sequence"/>
</dbReference>